<feature type="compositionally biased region" description="Basic and acidic residues" evidence="2">
    <location>
        <begin position="439"/>
        <end position="449"/>
    </location>
</feature>
<feature type="compositionally biased region" description="Low complexity" evidence="2">
    <location>
        <begin position="473"/>
        <end position="488"/>
    </location>
</feature>
<comment type="caution">
    <text evidence="4">The sequence shown here is derived from an EMBL/GenBank/DDBJ whole genome shotgun (WGS) entry which is preliminary data.</text>
</comment>
<dbReference type="Proteomes" id="UP000281468">
    <property type="component" value="Unassembled WGS sequence"/>
</dbReference>
<dbReference type="Pfam" id="PF26118">
    <property type="entry name" value="DUF8035"/>
    <property type="match status" value="1"/>
</dbReference>
<feature type="compositionally biased region" description="Basic residues" evidence="2">
    <location>
        <begin position="361"/>
        <end position="371"/>
    </location>
</feature>
<feature type="coiled-coil region" evidence="1">
    <location>
        <begin position="576"/>
        <end position="605"/>
    </location>
</feature>
<feature type="domain" description="DUF8035" evidence="3">
    <location>
        <begin position="363"/>
        <end position="416"/>
    </location>
</feature>
<protein>
    <recommendedName>
        <fullName evidence="3">DUF8035 domain-containing protein</fullName>
    </recommendedName>
</protein>
<evidence type="ECO:0000313" key="4">
    <source>
        <dbReference type="EMBL" id="RMZ12914.1"/>
    </source>
</evidence>
<reference evidence="4 5" key="1">
    <citation type="journal article" date="2018" name="BMC Genomics">
        <title>Genomic evidence for intraspecific hybridization in a clonal and extremely halotolerant yeast.</title>
        <authorList>
            <person name="Gostincar C."/>
            <person name="Stajich J.E."/>
            <person name="Zupancic J."/>
            <person name="Zalar P."/>
            <person name="Gunde-Cimerman N."/>
        </authorList>
    </citation>
    <scope>NUCLEOTIDE SEQUENCE [LARGE SCALE GENOMIC DNA]</scope>
    <source>
        <strain evidence="4 5">EXF-171</strain>
    </source>
</reference>
<feature type="compositionally biased region" description="Basic and acidic residues" evidence="2">
    <location>
        <begin position="242"/>
        <end position="258"/>
    </location>
</feature>
<feature type="compositionally biased region" description="Basic residues" evidence="2">
    <location>
        <begin position="489"/>
        <end position="504"/>
    </location>
</feature>
<feature type="compositionally biased region" description="Basic and acidic residues" evidence="2">
    <location>
        <begin position="547"/>
        <end position="559"/>
    </location>
</feature>
<accession>A0A3M7HI29</accession>
<feature type="compositionally biased region" description="Basic and acidic residues" evidence="2">
    <location>
        <begin position="270"/>
        <end position="298"/>
    </location>
</feature>
<keyword evidence="1" id="KW-0175">Coiled coil</keyword>
<name>A0A3M7HI29_HORWE</name>
<feature type="compositionally biased region" description="Basic and acidic residues" evidence="2">
    <location>
        <begin position="306"/>
        <end position="317"/>
    </location>
</feature>
<dbReference type="EMBL" id="QWIQ01000047">
    <property type="protein sequence ID" value="RMZ12914.1"/>
    <property type="molecule type" value="Genomic_DNA"/>
</dbReference>
<feature type="region of interest" description="Disordered" evidence="2">
    <location>
        <begin position="426"/>
        <end position="572"/>
    </location>
</feature>
<evidence type="ECO:0000256" key="2">
    <source>
        <dbReference type="SAM" id="MobiDB-lite"/>
    </source>
</evidence>
<dbReference type="InterPro" id="IPR058348">
    <property type="entry name" value="DUF8035"/>
</dbReference>
<evidence type="ECO:0000313" key="5">
    <source>
        <dbReference type="Proteomes" id="UP000281468"/>
    </source>
</evidence>
<sequence>MTPSLLIGQLWSASGLGQTRSDARLHLQLNLLPGCLASQPRHSAERTHARFCTQAALFLSTVPPGRPVDFTQLTSYHTLNMSRYGGGGYRASADDLAYGDLPQRWDRDRFERFGAPRGPPPPPGPPRGYHEDYHFHERDSPYRRDVAVADRIDDPRRGFQERDRYWEDDRYAPPAPGRARRRTDRELFGEVDPREIANMALVPARRKSISRPERDIDIDIDIDRRSGPPRPGMIRRQSSWDAFDRRPSRYDEEERDYRIPPYTPVPLPIRRHEHDYERVPYRDYEPEDYREVEIQRERSVHRRGKPKSEASRSEARSHRSSKPPKSVTTRRTSPSSASSESFEEIEKEDSIHDSIASSVPKFKKGKTRMPKRLVMREAIQDLGYPYDEEDDFYVLRIALEKEQIDEVIKISEQYKAGGTKKVYRFEERGEVEGPPEPLPNDHEEVRRTEWINPPTIVFGNGPRSERTRSVRDPSPSSRTATTRRTSPSRSRHTHRSRSRAHSRRPSSPGTIVQDRRTVVEEPPPPAAAPISPPQPAPPMPPPGPEFYEDRRTIIEERAPSRHSGAMVVQDRDYRSDRDIQAEIRALEAERRALKLEREAEERRDIATRIRDRPLTEEEYHMVEYSEHRPRETLYIEERERERSPPRNVIRVEKDRKGRMALVRSAH</sequence>
<organism evidence="4 5">
    <name type="scientific">Hortaea werneckii</name>
    <name type="common">Black yeast</name>
    <name type="synonym">Cladosporium werneckii</name>
    <dbReference type="NCBI Taxonomy" id="91943"/>
    <lineage>
        <taxon>Eukaryota</taxon>
        <taxon>Fungi</taxon>
        <taxon>Dikarya</taxon>
        <taxon>Ascomycota</taxon>
        <taxon>Pezizomycotina</taxon>
        <taxon>Dothideomycetes</taxon>
        <taxon>Dothideomycetidae</taxon>
        <taxon>Mycosphaerellales</taxon>
        <taxon>Teratosphaeriaceae</taxon>
        <taxon>Hortaea</taxon>
    </lineage>
</organism>
<dbReference type="AlphaFoldDB" id="A0A3M7HI29"/>
<feature type="region of interest" description="Disordered" evidence="2">
    <location>
        <begin position="111"/>
        <end position="134"/>
    </location>
</feature>
<evidence type="ECO:0000256" key="1">
    <source>
        <dbReference type="SAM" id="Coils"/>
    </source>
</evidence>
<feature type="compositionally biased region" description="Pro residues" evidence="2">
    <location>
        <begin position="521"/>
        <end position="544"/>
    </location>
</feature>
<feature type="compositionally biased region" description="Pro residues" evidence="2">
    <location>
        <begin position="117"/>
        <end position="126"/>
    </location>
</feature>
<proteinExistence type="predicted"/>
<feature type="region of interest" description="Disordered" evidence="2">
    <location>
        <begin position="221"/>
        <end position="371"/>
    </location>
</feature>
<gene>
    <name evidence="4" type="ORF">D0862_02508</name>
</gene>
<evidence type="ECO:0000259" key="3">
    <source>
        <dbReference type="Pfam" id="PF26118"/>
    </source>
</evidence>